<comment type="caution">
    <text evidence="3">The sequence shown here is derived from an EMBL/GenBank/DDBJ whole genome shotgun (WGS) entry which is preliminary data.</text>
</comment>
<evidence type="ECO:0000256" key="1">
    <source>
        <dbReference type="SAM" id="MobiDB-lite"/>
    </source>
</evidence>
<feature type="region of interest" description="Disordered" evidence="1">
    <location>
        <begin position="65"/>
        <end position="88"/>
    </location>
</feature>
<protein>
    <submittedName>
        <fullName evidence="3">Uncharacterized protein</fullName>
    </submittedName>
</protein>
<name>A0AAW2HGF2_9NEOP</name>
<organism evidence="3">
    <name type="scientific">Menopon gallinae</name>
    <name type="common">poultry shaft louse</name>
    <dbReference type="NCBI Taxonomy" id="328185"/>
    <lineage>
        <taxon>Eukaryota</taxon>
        <taxon>Metazoa</taxon>
        <taxon>Ecdysozoa</taxon>
        <taxon>Arthropoda</taxon>
        <taxon>Hexapoda</taxon>
        <taxon>Insecta</taxon>
        <taxon>Pterygota</taxon>
        <taxon>Neoptera</taxon>
        <taxon>Paraneoptera</taxon>
        <taxon>Psocodea</taxon>
        <taxon>Troctomorpha</taxon>
        <taxon>Phthiraptera</taxon>
        <taxon>Amblycera</taxon>
        <taxon>Menoponidae</taxon>
        <taxon>Menopon</taxon>
    </lineage>
</organism>
<evidence type="ECO:0000313" key="3">
    <source>
        <dbReference type="EMBL" id="KAL0268913.1"/>
    </source>
</evidence>
<sequence length="145" mass="15170">MFDFRLIQILVVLNIALFVRSASVGLPLETVYADSENVELVREKREADPRRGALLSYLANKHGGGGGGNYYRPTYQQEYHSSGGGQTATFAQSSAGAISANNGHGGHGGVGSQSSSQSASYSFGPFSASFSASQSNANGGGFFDY</sequence>
<gene>
    <name evidence="3" type="ORF">PYX00_010694</name>
</gene>
<evidence type="ECO:0000256" key="2">
    <source>
        <dbReference type="SAM" id="SignalP"/>
    </source>
</evidence>
<dbReference type="AlphaFoldDB" id="A0AAW2HGF2"/>
<dbReference type="EMBL" id="JARGDH010000005">
    <property type="protein sequence ID" value="KAL0268913.1"/>
    <property type="molecule type" value="Genomic_DNA"/>
</dbReference>
<proteinExistence type="predicted"/>
<keyword evidence="2" id="KW-0732">Signal</keyword>
<accession>A0AAW2HGF2</accession>
<reference evidence="3" key="1">
    <citation type="journal article" date="2024" name="Gigascience">
        <title>Chromosome-level genome of the poultry shaft louse Menopon gallinae provides insight into the host-switching and adaptive evolution of parasitic lice.</title>
        <authorList>
            <person name="Xu Y."/>
            <person name="Ma L."/>
            <person name="Liu S."/>
            <person name="Liang Y."/>
            <person name="Liu Q."/>
            <person name="He Z."/>
            <person name="Tian L."/>
            <person name="Duan Y."/>
            <person name="Cai W."/>
            <person name="Li H."/>
            <person name="Song F."/>
        </authorList>
    </citation>
    <scope>NUCLEOTIDE SEQUENCE</scope>
    <source>
        <strain evidence="3">Cailab_2023a</strain>
    </source>
</reference>
<feature type="chain" id="PRO_5043340684" evidence="2">
    <location>
        <begin position="22"/>
        <end position="145"/>
    </location>
</feature>
<feature type="signal peptide" evidence="2">
    <location>
        <begin position="1"/>
        <end position="21"/>
    </location>
</feature>